<dbReference type="SUPFAM" id="SSF88946">
    <property type="entry name" value="Sigma2 domain of RNA polymerase sigma factors"/>
    <property type="match status" value="1"/>
</dbReference>
<dbReference type="InterPro" id="IPR007627">
    <property type="entry name" value="RNA_pol_sigma70_r2"/>
</dbReference>
<reference evidence="6 7" key="1">
    <citation type="submission" date="2018-06" db="EMBL/GenBank/DDBJ databases">
        <title>Genomic Encyclopedia of Type Strains, Phase IV (KMG-IV): sequencing the most valuable type-strain genomes for metagenomic binning, comparative biology and taxonomic classification.</title>
        <authorList>
            <person name="Goeker M."/>
        </authorList>
    </citation>
    <scope>NUCLEOTIDE SEQUENCE [LARGE SCALE GENOMIC DNA]</scope>
    <source>
        <strain evidence="6 7">DSM 24032</strain>
    </source>
</reference>
<gene>
    <name evidence="6" type="ORF">DFR28_102484</name>
</gene>
<organism evidence="6 7">
    <name type="scientific">Arenicella xantha</name>
    <dbReference type="NCBI Taxonomy" id="644221"/>
    <lineage>
        <taxon>Bacteria</taxon>
        <taxon>Pseudomonadati</taxon>
        <taxon>Pseudomonadota</taxon>
        <taxon>Gammaproteobacteria</taxon>
        <taxon>Arenicellales</taxon>
        <taxon>Arenicellaceae</taxon>
        <taxon>Arenicella</taxon>
    </lineage>
</organism>
<feature type="domain" description="HTH luxR-type" evidence="5">
    <location>
        <begin position="169"/>
        <end position="196"/>
    </location>
</feature>
<dbReference type="InterPro" id="IPR013324">
    <property type="entry name" value="RNA_pol_sigma_r3/r4-like"/>
</dbReference>
<name>A0A395JKW0_9GAMM</name>
<dbReference type="PANTHER" id="PTHR43133:SF32">
    <property type="entry name" value="BLR3042 PROTEIN"/>
    <property type="match status" value="1"/>
</dbReference>
<dbReference type="InterPro" id="IPR000792">
    <property type="entry name" value="Tscrpt_reg_LuxR_C"/>
</dbReference>
<dbReference type="EMBL" id="QNRT01000002">
    <property type="protein sequence ID" value="RBP51065.1"/>
    <property type="molecule type" value="Genomic_DNA"/>
</dbReference>
<dbReference type="InterPro" id="IPR013249">
    <property type="entry name" value="RNA_pol_sigma70_r4_t2"/>
</dbReference>
<dbReference type="Gene3D" id="1.10.1740.10">
    <property type="match status" value="1"/>
</dbReference>
<evidence type="ECO:0000256" key="4">
    <source>
        <dbReference type="ARBA" id="ARBA00023163"/>
    </source>
</evidence>
<keyword evidence="7" id="KW-1185">Reference proteome</keyword>
<dbReference type="AlphaFoldDB" id="A0A395JKW0"/>
<keyword evidence="3" id="KW-0731">Sigma factor</keyword>
<dbReference type="Pfam" id="PF08281">
    <property type="entry name" value="Sigma70_r4_2"/>
    <property type="match status" value="1"/>
</dbReference>
<protein>
    <submittedName>
        <fullName evidence="6">RNA polymerase sigma-70 factor (ECF subfamily)</fullName>
    </submittedName>
</protein>
<evidence type="ECO:0000256" key="3">
    <source>
        <dbReference type="ARBA" id="ARBA00023082"/>
    </source>
</evidence>
<dbReference type="InParanoid" id="A0A395JKW0"/>
<keyword evidence="2" id="KW-0805">Transcription regulation</keyword>
<dbReference type="PANTHER" id="PTHR43133">
    <property type="entry name" value="RNA POLYMERASE ECF-TYPE SIGMA FACTO"/>
    <property type="match status" value="1"/>
</dbReference>
<evidence type="ECO:0000259" key="5">
    <source>
        <dbReference type="PROSITE" id="PS00622"/>
    </source>
</evidence>
<keyword evidence="4" id="KW-0804">Transcription</keyword>
<proteinExistence type="inferred from homology"/>
<dbReference type="Proteomes" id="UP000253083">
    <property type="component" value="Unassembled WGS sequence"/>
</dbReference>
<evidence type="ECO:0000313" key="6">
    <source>
        <dbReference type="EMBL" id="RBP51065.1"/>
    </source>
</evidence>
<dbReference type="InterPro" id="IPR039425">
    <property type="entry name" value="RNA_pol_sigma-70-like"/>
</dbReference>
<dbReference type="CDD" id="cd06171">
    <property type="entry name" value="Sigma70_r4"/>
    <property type="match status" value="1"/>
</dbReference>
<sequence>MGTNKPVVTTVMPHCIVKEHAKLRERYSEFADDKLLMLIGTSRDRAALSELYHRFQLPITRFLQRQMFSTTLVEEAYNDVILTVWNKAAGFRGESKVSTWLFGIAYRTGLAHSRKERRHNHVSSDELVDSVISGEGTEAQADVNESLHAALLELSEAHRIVTELAYFHGYSTSEIAQIVDIPANTVKTRLFHARKKLKAALEADRIGVAPSTSQALRKPISIVAKKLASAPQFVLRSI</sequence>
<dbReference type="InterPro" id="IPR036388">
    <property type="entry name" value="WH-like_DNA-bd_sf"/>
</dbReference>
<dbReference type="GO" id="GO:0003677">
    <property type="term" value="F:DNA binding"/>
    <property type="evidence" value="ECO:0007669"/>
    <property type="project" value="InterPro"/>
</dbReference>
<dbReference type="InterPro" id="IPR013325">
    <property type="entry name" value="RNA_pol_sigma_r2"/>
</dbReference>
<dbReference type="InterPro" id="IPR014284">
    <property type="entry name" value="RNA_pol_sigma-70_dom"/>
</dbReference>
<comment type="similarity">
    <text evidence="1">Belongs to the sigma-70 factor family. ECF subfamily.</text>
</comment>
<dbReference type="SUPFAM" id="SSF88659">
    <property type="entry name" value="Sigma3 and sigma4 domains of RNA polymerase sigma factors"/>
    <property type="match status" value="1"/>
</dbReference>
<dbReference type="NCBIfam" id="TIGR02937">
    <property type="entry name" value="sigma70-ECF"/>
    <property type="match status" value="1"/>
</dbReference>
<dbReference type="Gene3D" id="1.10.10.10">
    <property type="entry name" value="Winged helix-like DNA-binding domain superfamily/Winged helix DNA-binding domain"/>
    <property type="match status" value="1"/>
</dbReference>
<evidence type="ECO:0000256" key="2">
    <source>
        <dbReference type="ARBA" id="ARBA00023015"/>
    </source>
</evidence>
<dbReference type="PROSITE" id="PS00622">
    <property type="entry name" value="HTH_LUXR_1"/>
    <property type="match status" value="1"/>
</dbReference>
<dbReference type="GO" id="GO:0006352">
    <property type="term" value="P:DNA-templated transcription initiation"/>
    <property type="evidence" value="ECO:0007669"/>
    <property type="project" value="InterPro"/>
</dbReference>
<dbReference type="Pfam" id="PF04542">
    <property type="entry name" value="Sigma70_r2"/>
    <property type="match status" value="1"/>
</dbReference>
<evidence type="ECO:0000256" key="1">
    <source>
        <dbReference type="ARBA" id="ARBA00010641"/>
    </source>
</evidence>
<accession>A0A395JKW0</accession>
<comment type="caution">
    <text evidence="6">The sequence shown here is derived from an EMBL/GenBank/DDBJ whole genome shotgun (WGS) entry which is preliminary data.</text>
</comment>
<dbReference type="GO" id="GO:0016987">
    <property type="term" value="F:sigma factor activity"/>
    <property type="evidence" value="ECO:0007669"/>
    <property type="project" value="UniProtKB-KW"/>
</dbReference>
<evidence type="ECO:0000313" key="7">
    <source>
        <dbReference type="Proteomes" id="UP000253083"/>
    </source>
</evidence>